<reference evidence="2" key="2">
    <citation type="submission" date="2021-09" db="EMBL/GenBank/DDBJ databases">
        <authorList>
            <person name="Gilroy R."/>
        </authorList>
    </citation>
    <scope>NUCLEOTIDE SEQUENCE</scope>
    <source>
        <strain evidence="2">CHK171-7178</strain>
    </source>
</reference>
<dbReference type="Proteomes" id="UP000698173">
    <property type="component" value="Unassembled WGS sequence"/>
</dbReference>
<name>A0A921G1E3_SPOPS</name>
<dbReference type="AlphaFoldDB" id="A0A921G1E3"/>
<dbReference type="SMART" id="SM00871">
    <property type="entry name" value="AraC_E_bind"/>
    <property type="match status" value="1"/>
</dbReference>
<dbReference type="InterPro" id="IPR010499">
    <property type="entry name" value="AraC_E-bd"/>
</dbReference>
<dbReference type="Pfam" id="PF06445">
    <property type="entry name" value="GyrI-like"/>
    <property type="match status" value="1"/>
</dbReference>
<dbReference type="EMBL" id="DYWT01000247">
    <property type="protein sequence ID" value="HJF33218.1"/>
    <property type="molecule type" value="Genomic_DNA"/>
</dbReference>
<organism evidence="2 3">
    <name type="scientific">Sporosarcina psychrophila</name>
    <name type="common">Bacillus psychrophilus</name>
    <dbReference type="NCBI Taxonomy" id="1476"/>
    <lineage>
        <taxon>Bacteria</taxon>
        <taxon>Bacillati</taxon>
        <taxon>Bacillota</taxon>
        <taxon>Bacilli</taxon>
        <taxon>Bacillales</taxon>
        <taxon>Caryophanaceae</taxon>
        <taxon>Sporosarcina</taxon>
    </lineage>
</organism>
<protein>
    <submittedName>
        <fullName evidence="2">GyrI-like domain-containing protein</fullName>
    </submittedName>
</protein>
<evidence type="ECO:0000259" key="1">
    <source>
        <dbReference type="SMART" id="SM00871"/>
    </source>
</evidence>
<evidence type="ECO:0000313" key="3">
    <source>
        <dbReference type="Proteomes" id="UP000698173"/>
    </source>
</evidence>
<gene>
    <name evidence="2" type="ORF">K8V56_15765</name>
</gene>
<dbReference type="Gene3D" id="3.20.80.10">
    <property type="entry name" value="Regulatory factor, effector binding domain"/>
    <property type="match status" value="1"/>
</dbReference>
<reference evidence="2" key="1">
    <citation type="journal article" date="2021" name="PeerJ">
        <title>Extensive microbial diversity within the chicken gut microbiome revealed by metagenomics and culture.</title>
        <authorList>
            <person name="Gilroy R."/>
            <person name="Ravi A."/>
            <person name="Getino M."/>
            <person name="Pursley I."/>
            <person name="Horton D.L."/>
            <person name="Alikhan N.F."/>
            <person name="Baker D."/>
            <person name="Gharbi K."/>
            <person name="Hall N."/>
            <person name="Watson M."/>
            <person name="Adriaenssens E.M."/>
            <person name="Foster-Nyarko E."/>
            <person name="Jarju S."/>
            <person name="Secka A."/>
            <person name="Antonio M."/>
            <person name="Oren A."/>
            <person name="Chaudhuri R.R."/>
            <person name="La Ragione R."/>
            <person name="Hildebrand F."/>
            <person name="Pallen M.J."/>
        </authorList>
    </citation>
    <scope>NUCLEOTIDE SEQUENCE</scope>
    <source>
        <strain evidence="2">CHK171-7178</strain>
    </source>
</reference>
<feature type="domain" description="AraC effector-binding" evidence="1">
    <location>
        <begin position="1"/>
        <end position="139"/>
    </location>
</feature>
<dbReference type="InterPro" id="IPR011256">
    <property type="entry name" value="Reg_factor_effector_dom_sf"/>
</dbReference>
<dbReference type="SUPFAM" id="SSF55136">
    <property type="entry name" value="Probable bacterial effector-binding domain"/>
    <property type="match status" value="1"/>
</dbReference>
<proteinExistence type="predicted"/>
<comment type="caution">
    <text evidence="2">The sequence shown here is derived from an EMBL/GenBank/DDBJ whole genome shotgun (WGS) entry which is preliminary data.</text>
</comment>
<accession>A0A921G1E3</accession>
<dbReference type="InterPro" id="IPR029442">
    <property type="entry name" value="GyrI-like"/>
</dbReference>
<sequence>MQTRIVEVEAFKVKGYGLKGPLSEIPGKWDVLNAEIDKQGIVAEESFGLCLAMKAEEIHYIAGIKSHLAEGFPVTEEVVVPAGKFLVAKVEGGVPAIPTAFNTLMKTDGIQLRRCFSFERYIHPKGTSGYEIEVWLPIE</sequence>
<evidence type="ECO:0000313" key="2">
    <source>
        <dbReference type="EMBL" id="HJF33218.1"/>
    </source>
</evidence>